<dbReference type="PANTHER" id="PTHR43477">
    <property type="entry name" value="DIHYDROANTICAPSIN 7-DEHYDROGENASE"/>
    <property type="match status" value="1"/>
</dbReference>
<keyword evidence="2" id="KW-0560">Oxidoreductase</keyword>
<organism evidence="5 6">
    <name type="scientific">Streptomyces rubradiris</name>
    <name type="common">Streptomyces achromogenes subsp. rubradiris</name>
    <dbReference type="NCBI Taxonomy" id="285531"/>
    <lineage>
        <taxon>Bacteria</taxon>
        <taxon>Bacillati</taxon>
        <taxon>Actinomycetota</taxon>
        <taxon>Actinomycetes</taxon>
        <taxon>Kitasatosporales</taxon>
        <taxon>Streptomycetaceae</taxon>
        <taxon>Streptomyces</taxon>
    </lineage>
</organism>
<comment type="similarity">
    <text evidence="1">Belongs to the short-chain dehydrogenases/reductases (SDR) family.</text>
</comment>
<dbReference type="PROSITE" id="PS00061">
    <property type="entry name" value="ADH_SHORT"/>
    <property type="match status" value="1"/>
</dbReference>
<dbReference type="RefSeq" id="WP_203854964.1">
    <property type="nucleotide sequence ID" value="NZ_BNCB01000031.1"/>
</dbReference>
<dbReference type="PANTHER" id="PTHR43477:SF1">
    <property type="entry name" value="DIHYDROANTICAPSIN 7-DEHYDROGENASE"/>
    <property type="match status" value="1"/>
</dbReference>
<keyword evidence="6" id="KW-1185">Reference proteome</keyword>
<evidence type="ECO:0000256" key="3">
    <source>
        <dbReference type="SAM" id="MobiDB-lite"/>
    </source>
</evidence>
<dbReference type="Proteomes" id="UP000646738">
    <property type="component" value="Unassembled WGS sequence"/>
</dbReference>
<dbReference type="EMBL" id="BNEA01000007">
    <property type="protein sequence ID" value="GHI52251.1"/>
    <property type="molecule type" value="Genomic_DNA"/>
</dbReference>
<evidence type="ECO:0000256" key="2">
    <source>
        <dbReference type="ARBA" id="ARBA00023002"/>
    </source>
</evidence>
<dbReference type="InterPro" id="IPR002347">
    <property type="entry name" value="SDR_fam"/>
</dbReference>
<dbReference type="Gene3D" id="3.40.50.720">
    <property type="entry name" value="NAD(P)-binding Rossmann-like Domain"/>
    <property type="match status" value="1"/>
</dbReference>
<dbReference type="InterPro" id="IPR057326">
    <property type="entry name" value="KR_dom"/>
</dbReference>
<proteinExistence type="inferred from homology"/>
<accession>A0ABQ3R8S2</accession>
<protein>
    <submittedName>
        <fullName evidence="5">SDR family oxidoreductase</fullName>
    </submittedName>
</protein>
<evidence type="ECO:0000256" key="1">
    <source>
        <dbReference type="ARBA" id="ARBA00006484"/>
    </source>
</evidence>
<evidence type="ECO:0000313" key="6">
    <source>
        <dbReference type="Proteomes" id="UP000646738"/>
    </source>
</evidence>
<dbReference type="InterPro" id="IPR051122">
    <property type="entry name" value="SDR_DHRS6-like"/>
</dbReference>
<dbReference type="InterPro" id="IPR020904">
    <property type="entry name" value="Sc_DH/Rdtase_CS"/>
</dbReference>
<dbReference type="SUPFAM" id="SSF51735">
    <property type="entry name" value="NAD(P)-binding Rossmann-fold domains"/>
    <property type="match status" value="1"/>
</dbReference>
<dbReference type="PRINTS" id="PR00081">
    <property type="entry name" value="GDHRDH"/>
</dbReference>
<dbReference type="SMART" id="SM00822">
    <property type="entry name" value="PKS_KR"/>
    <property type="match status" value="1"/>
</dbReference>
<evidence type="ECO:0000313" key="5">
    <source>
        <dbReference type="EMBL" id="GHI52251.1"/>
    </source>
</evidence>
<sequence>MTTRPPAETAHRPPDTPGDGNAPGAPGPGGTPPHPRASSAELAGVSAVVLGAAGGIGSACAVRLAACGAQVVAVDRDTAVRDLPGVAAVVGDATDPSLLARAYDTCAARPAVLVHALLAEARAPLSELAPQQWREVLDLGLVSAWQWGAELVRRCAGPASIVLIGSVHAHGAAPGMAPYAVAKAGLTALARAAATEWGPAGVRCNVLEPGFVAVDRNAHRWRDPAERRRVLAAYPLGRLCVPEEIAEVAAFLAGPRSSYVNGVAVPVDGGALAVLPETNIP</sequence>
<reference evidence="6" key="1">
    <citation type="submission" date="2023-07" db="EMBL/GenBank/DDBJ databases">
        <title>Whole genome shotgun sequence of Streptomyces achromogenes subsp. rubradiris NBRC 14000.</title>
        <authorList>
            <person name="Komaki H."/>
            <person name="Tamura T."/>
        </authorList>
    </citation>
    <scope>NUCLEOTIDE SEQUENCE [LARGE SCALE GENOMIC DNA]</scope>
    <source>
        <strain evidence="6">NBRC 14000</strain>
    </source>
</reference>
<name>A0ABQ3R8S2_STRRR</name>
<dbReference type="Pfam" id="PF13561">
    <property type="entry name" value="adh_short_C2"/>
    <property type="match status" value="1"/>
</dbReference>
<feature type="domain" description="Ketoreductase" evidence="4">
    <location>
        <begin position="45"/>
        <end position="224"/>
    </location>
</feature>
<dbReference type="InterPro" id="IPR036291">
    <property type="entry name" value="NAD(P)-bd_dom_sf"/>
</dbReference>
<gene>
    <name evidence="5" type="ORF">Srubr_20970</name>
</gene>
<comment type="caution">
    <text evidence="5">The sequence shown here is derived from an EMBL/GenBank/DDBJ whole genome shotgun (WGS) entry which is preliminary data.</text>
</comment>
<feature type="compositionally biased region" description="Pro residues" evidence="3">
    <location>
        <begin position="25"/>
        <end position="35"/>
    </location>
</feature>
<dbReference type="CDD" id="cd05233">
    <property type="entry name" value="SDR_c"/>
    <property type="match status" value="1"/>
</dbReference>
<evidence type="ECO:0000259" key="4">
    <source>
        <dbReference type="SMART" id="SM00822"/>
    </source>
</evidence>
<feature type="region of interest" description="Disordered" evidence="3">
    <location>
        <begin position="1"/>
        <end position="38"/>
    </location>
</feature>